<dbReference type="CDD" id="cd00211">
    <property type="entry name" value="PTS_IIA_fru"/>
    <property type="match status" value="1"/>
</dbReference>
<dbReference type="PROSITE" id="PS51094">
    <property type="entry name" value="PTS_EIIA_TYPE_2"/>
    <property type="match status" value="1"/>
</dbReference>
<dbReference type="PANTHER" id="PTHR47738">
    <property type="entry name" value="PTS SYSTEM FRUCTOSE-LIKE EIIA COMPONENT-RELATED"/>
    <property type="match status" value="1"/>
</dbReference>
<dbReference type="InterPro" id="IPR002178">
    <property type="entry name" value="PTS_EIIA_type-2_dom"/>
</dbReference>
<accession>G9QHC6</accession>
<name>G9QHC6_9BACI</name>
<dbReference type="InterPro" id="IPR016152">
    <property type="entry name" value="PTrfase/Anion_transptr"/>
</dbReference>
<reference evidence="2 3" key="1">
    <citation type="submission" date="2011-09" db="EMBL/GenBank/DDBJ databases">
        <title>The Genome Sequence of Bacillus smithii 7_3_47FAA.</title>
        <authorList>
            <consortium name="The Broad Institute Genome Sequencing Platform"/>
            <person name="Earl A."/>
            <person name="Ward D."/>
            <person name="Feldgarden M."/>
            <person name="Gevers D."/>
            <person name="Daigneault M."/>
            <person name="Strauss J."/>
            <person name="Allen-Vercoe E."/>
            <person name="Young S.K."/>
            <person name="Zeng Q."/>
            <person name="Gargeya S."/>
            <person name="Fitzgerald M."/>
            <person name="Haas B."/>
            <person name="Abouelleil A."/>
            <person name="Alvarado L."/>
            <person name="Arachchi H.M."/>
            <person name="Berlin A."/>
            <person name="Brown A."/>
            <person name="Chapman S.B."/>
            <person name="Chen Z."/>
            <person name="Dunbar C."/>
            <person name="Freedman E."/>
            <person name="Gearin G."/>
            <person name="Goldberg J."/>
            <person name="Griggs A."/>
            <person name="Gujja S."/>
            <person name="Heiman D."/>
            <person name="Howarth C."/>
            <person name="Larson L."/>
            <person name="Lui A."/>
            <person name="MacDonald P.J.P."/>
            <person name="Montmayeur A."/>
            <person name="Murphy C."/>
            <person name="Neiman D."/>
            <person name="Pearson M."/>
            <person name="Priest M."/>
            <person name="Roberts A."/>
            <person name="Saif S."/>
            <person name="Shea T."/>
            <person name="Shenoy N."/>
            <person name="Sisk P."/>
            <person name="Stolte C."/>
            <person name="Sykes S."/>
            <person name="Wortman J."/>
            <person name="Nusbaum C."/>
            <person name="Birren B."/>
        </authorList>
    </citation>
    <scope>NUCLEOTIDE SEQUENCE [LARGE SCALE GENOMIC DNA]</scope>
    <source>
        <strain evidence="2 3">7_3_47FAA</strain>
    </source>
</reference>
<dbReference type="EMBL" id="ACWF01000011">
    <property type="protein sequence ID" value="EHL79459.1"/>
    <property type="molecule type" value="Genomic_DNA"/>
</dbReference>
<dbReference type="AlphaFoldDB" id="G9QHC6"/>
<feature type="domain" description="PTS EIIA type-2" evidence="1">
    <location>
        <begin position="5"/>
        <end position="157"/>
    </location>
</feature>
<evidence type="ECO:0000259" key="1">
    <source>
        <dbReference type="PROSITE" id="PS51094"/>
    </source>
</evidence>
<organism evidence="2 3">
    <name type="scientific">Bacillus smithii 7_3_47FAA</name>
    <dbReference type="NCBI Taxonomy" id="665952"/>
    <lineage>
        <taxon>Bacteria</taxon>
        <taxon>Bacillati</taxon>
        <taxon>Bacillota</taxon>
        <taxon>Bacilli</taxon>
        <taxon>Bacillales</taxon>
        <taxon>Bacillaceae</taxon>
        <taxon>Bacillus</taxon>
    </lineage>
</organism>
<comment type="caution">
    <text evidence="2">The sequence shown here is derived from an EMBL/GenBank/DDBJ whole genome shotgun (WGS) entry which is preliminary data.</text>
</comment>
<dbReference type="Proteomes" id="UP000011747">
    <property type="component" value="Unassembled WGS sequence"/>
</dbReference>
<proteinExistence type="predicted"/>
<keyword evidence="3" id="KW-1185">Reference proteome</keyword>
<dbReference type="SUPFAM" id="SSF55804">
    <property type="entry name" value="Phoshotransferase/anion transport protein"/>
    <property type="match status" value="1"/>
</dbReference>
<dbReference type="RefSeq" id="WP_003352590.1">
    <property type="nucleotide sequence ID" value="NZ_JH414740.1"/>
</dbReference>
<protein>
    <recommendedName>
        <fullName evidence="1">PTS EIIA type-2 domain-containing protein</fullName>
    </recommendedName>
</protein>
<dbReference type="InterPro" id="IPR051541">
    <property type="entry name" value="PTS_SugarTrans_NitroReg"/>
</dbReference>
<evidence type="ECO:0000313" key="2">
    <source>
        <dbReference type="EMBL" id="EHL79459.1"/>
    </source>
</evidence>
<dbReference type="PANTHER" id="PTHR47738:SF3">
    <property type="entry name" value="PHOSPHOTRANSFERASE SYSTEM MANNITOL_FRUCTOSE-SPECIFIC IIA DOMAIN CONTAINING PROTEIN"/>
    <property type="match status" value="1"/>
</dbReference>
<dbReference type="PATRIC" id="fig|665952.3.peg.319"/>
<gene>
    <name evidence="2" type="ORF">HMPREF1015_01185</name>
</gene>
<sequence length="158" mass="18410">MKVIRELLNKELIFFENADNKEEILRKMGRKLLENGLVKEGFIESIVKREEKYPTGIDLSVVGEDLPNVAVPHSEPEYSNCKKLVVVKLEKDIKFNNMIDPSKELKVKYLFFILNNEKSNQTNILSHLMSFLTQESKMKGLENLKTKDEVYQYLISNK</sequence>
<dbReference type="Pfam" id="PF00359">
    <property type="entry name" value="PTS_EIIA_2"/>
    <property type="match status" value="1"/>
</dbReference>
<evidence type="ECO:0000313" key="3">
    <source>
        <dbReference type="Proteomes" id="UP000011747"/>
    </source>
</evidence>
<dbReference type="Gene3D" id="3.40.930.10">
    <property type="entry name" value="Mannitol-specific EII, Chain A"/>
    <property type="match status" value="1"/>
</dbReference>
<dbReference type="HOGENOM" id="CLU_072531_6_1_9"/>